<feature type="compositionally biased region" description="Low complexity" evidence="1">
    <location>
        <begin position="223"/>
        <end position="242"/>
    </location>
</feature>
<dbReference type="EMBL" id="SEKV01000657">
    <property type="protein sequence ID" value="TFY54811.1"/>
    <property type="molecule type" value="Genomic_DNA"/>
</dbReference>
<feature type="compositionally biased region" description="Low complexity" evidence="1">
    <location>
        <begin position="74"/>
        <end position="84"/>
    </location>
</feature>
<comment type="caution">
    <text evidence="2">The sequence shown here is derived from an EMBL/GenBank/DDBJ whole genome shotgun (WGS) entry which is preliminary data.</text>
</comment>
<feature type="compositionally biased region" description="Polar residues" evidence="1">
    <location>
        <begin position="243"/>
        <end position="252"/>
    </location>
</feature>
<sequence>MFGAPPMFYDPAQSAQQQDQRGMADYDAWAESFAQGGQYANAGAAGYAQAGSVPHLEYGQQQQPMQGMAVPMDQGHGQYGYQQYAPDTHDPFNQAYSQQTPMNTSSDRPQRSLPRSSGRGGYASVTPPNMSSMPDGTAFSQQQQPHLNFPAQDEYLFHPQPSQAQPQAPARPGMQTRSLQSTAIRTSSSRPAPVPSSYTATGSTPTSDINSFSSSPVSWGADQSQSEHTTSQTQSTTRKQGSATKPASQKTASAPDKGKKRARVPRDSDSSDDDEMGSFAINVSMAPSGGHGGPTRL</sequence>
<feature type="compositionally biased region" description="Polar residues" evidence="1">
    <location>
        <begin position="126"/>
        <end position="146"/>
    </location>
</feature>
<feature type="region of interest" description="Disordered" evidence="1">
    <location>
        <begin position="57"/>
        <end position="297"/>
    </location>
</feature>
<evidence type="ECO:0000313" key="2">
    <source>
        <dbReference type="EMBL" id="TFY54811.1"/>
    </source>
</evidence>
<feature type="compositionally biased region" description="Polar residues" evidence="1">
    <location>
        <begin position="175"/>
        <end position="217"/>
    </location>
</feature>
<evidence type="ECO:0000313" key="3">
    <source>
        <dbReference type="Proteomes" id="UP000298390"/>
    </source>
</evidence>
<gene>
    <name evidence="2" type="ORF">EVJ58_g8641</name>
</gene>
<accession>A0A4Y9Y098</accession>
<evidence type="ECO:0000256" key="1">
    <source>
        <dbReference type="SAM" id="MobiDB-lite"/>
    </source>
</evidence>
<protein>
    <submittedName>
        <fullName evidence="2">Uncharacterized protein</fullName>
    </submittedName>
</protein>
<feature type="region of interest" description="Disordered" evidence="1">
    <location>
        <begin position="1"/>
        <end position="24"/>
    </location>
</feature>
<feature type="compositionally biased region" description="Low complexity" evidence="1">
    <location>
        <begin position="159"/>
        <end position="170"/>
    </location>
</feature>
<organism evidence="2 3">
    <name type="scientific">Rhodofomes roseus</name>
    <dbReference type="NCBI Taxonomy" id="34475"/>
    <lineage>
        <taxon>Eukaryota</taxon>
        <taxon>Fungi</taxon>
        <taxon>Dikarya</taxon>
        <taxon>Basidiomycota</taxon>
        <taxon>Agaricomycotina</taxon>
        <taxon>Agaricomycetes</taxon>
        <taxon>Polyporales</taxon>
        <taxon>Rhodofomes</taxon>
    </lineage>
</organism>
<dbReference type="Proteomes" id="UP000298390">
    <property type="component" value="Unassembled WGS sequence"/>
</dbReference>
<name>A0A4Y9Y098_9APHY</name>
<proteinExistence type="predicted"/>
<reference evidence="2 3" key="1">
    <citation type="submission" date="2019-01" db="EMBL/GenBank/DDBJ databases">
        <title>Genome sequencing of the rare red list fungi Fomitopsis rosea.</title>
        <authorList>
            <person name="Buettner E."/>
            <person name="Kellner H."/>
        </authorList>
    </citation>
    <scope>NUCLEOTIDE SEQUENCE [LARGE SCALE GENOMIC DNA]</scope>
    <source>
        <strain evidence="2 3">DSM 105464</strain>
    </source>
</reference>
<dbReference type="AlphaFoldDB" id="A0A4Y9Y098"/>
<feature type="compositionally biased region" description="Polar residues" evidence="1">
    <location>
        <begin position="94"/>
        <end position="107"/>
    </location>
</feature>